<protein>
    <submittedName>
        <fullName evidence="1">Jg27305 protein</fullName>
    </submittedName>
</protein>
<dbReference type="AlphaFoldDB" id="A0A8S4SQM1"/>
<name>A0A8S4SQM1_9NEOP</name>
<proteinExistence type="predicted"/>
<reference evidence="1" key="1">
    <citation type="submission" date="2022-03" db="EMBL/GenBank/DDBJ databases">
        <authorList>
            <person name="Lindestad O."/>
        </authorList>
    </citation>
    <scope>NUCLEOTIDE SEQUENCE</scope>
</reference>
<dbReference type="EMBL" id="CAKXAJ010026528">
    <property type="protein sequence ID" value="CAH2269496.1"/>
    <property type="molecule type" value="Genomic_DNA"/>
</dbReference>
<evidence type="ECO:0000313" key="1">
    <source>
        <dbReference type="EMBL" id="CAH2269496.1"/>
    </source>
</evidence>
<evidence type="ECO:0000313" key="2">
    <source>
        <dbReference type="Proteomes" id="UP000838756"/>
    </source>
</evidence>
<sequence>MLTCPLHALRSVAMFIDDGFTYHQCSVEYSLPHFSKIACFLPSPVACDSHSDNRHGEQFTASLQITRKPAGLAPSASKTAVGCHPPHLTGYRCSCRIAPDVGVSLAIGLTVISIDDAF</sequence>
<accession>A0A8S4SQM1</accession>
<comment type="caution">
    <text evidence="1">The sequence shown here is derived from an EMBL/GenBank/DDBJ whole genome shotgun (WGS) entry which is preliminary data.</text>
</comment>
<organism evidence="1 2">
    <name type="scientific">Pararge aegeria aegeria</name>
    <dbReference type="NCBI Taxonomy" id="348720"/>
    <lineage>
        <taxon>Eukaryota</taxon>
        <taxon>Metazoa</taxon>
        <taxon>Ecdysozoa</taxon>
        <taxon>Arthropoda</taxon>
        <taxon>Hexapoda</taxon>
        <taxon>Insecta</taxon>
        <taxon>Pterygota</taxon>
        <taxon>Neoptera</taxon>
        <taxon>Endopterygota</taxon>
        <taxon>Lepidoptera</taxon>
        <taxon>Glossata</taxon>
        <taxon>Ditrysia</taxon>
        <taxon>Papilionoidea</taxon>
        <taxon>Nymphalidae</taxon>
        <taxon>Satyrinae</taxon>
        <taxon>Satyrini</taxon>
        <taxon>Parargina</taxon>
        <taxon>Pararge</taxon>
    </lineage>
</organism>
<keyword evidence="2" id="KW-1185">Reference proteome</keyword>
<dbReference type="Proteomes" id="UP000838756">
    <property type="component" value="Unassembled WGS sequence"/>
</dbReference>
<gene>
    <name evidence="1" type="primary">jg27305</name>
    <name evidence="1" type="ORF">PAEG_LOCUS27707</name>
</gene>